<keyword evidence="3" id="KW-1185">Reference proteome</keyword>
<dbReference type="AlphaFoldDB" id="A0A370GVH4"/>
<organism evidence="2 3">
    <name type="scientific">Falsibacillus pallidus</name>
    <dbReference type="NCBI Taxonomy" id="493781"/>
    <lineage>
        <taxon>Bacteria</taxon>
        <taxon>Bacillati</taxon>
        <taxon>Bacillota</taxon>
        <taxon>Bacilli</taxon>
        <taxon>Bacillales</taxon>
        <taxon>Bacillaceae</taxon>
        <taxon>Falsibacillus</taxon>
    </lineage>
</organism>
<dbReference type="OrthoDB" id="2955631at2"/>
<dbReference type="InterPro" id="IPR018723">
    <property type="entry name" value="DUF2254_membrane"/>
</dbReference>
<evidence type="ECO:0000256" key="1">
    <source>
        <dbReference type="SAM" id="Phobius"/>
    </source>
</evidence>
<protein>
    <submittedName>
        <fullName evidence="2">Putative membrane protein</fullName>
    </submittedName>
</protein>
<dbReference type="RefSeq" id="WP_114743879.1">
    <property type="nucleotide sequence ID" value="NZ_QQAY01000001.1"/>
</dbReference>
<feature type="transmembrane region" description="Helical" evidence="1">
    <location>
        <begin position="138"/>
        <end position="157"/>
    </location>
</feature>
<keyword evidence="1" id="KW-0812">Transmembrane</keyword>
<name>A0A370GVH4_9BACI</name>
<keyword evidence="1" id="KW-1133">Transmembrane helix</keyword>
<dbReference type="EMBL" id="QQAY01000001">
    <property type="protein sequence ID" value="RDI47667.1"/>
    <property type="molecule type" value="Genomic_DNA"/>
</dbReference>
<feature type="transmembrane region" description="Helical" evidence="1">
    <location>
        <begin position="108"/>
        <end position="126"/>
    </location>
</feature>
<comment type="caution">
    <text evidence="2">The sequence shown here is derived from an EMBL/GenBank/DDBJ whole genome shotgun (WGS) entry which is preliminary data.</text>
</comment>
<accession>A0A370GVH4</accession>
<feature type="transmembrane region" description="Helical" evidence="1">
    <location>
        <begin position="20"/>
        <end position="40"/>
    </location>
</feature>
<feature type="transmembrane region" description="Helical" evidence="1">
    <location>
        <begin position="61"/>
        <end position="88"/>
    </location>
</feature>
<reference evidence="2 3" key="1">
    <citation type="submission" date="2018-07" db="EMBL/GenBank/DDBJ databases">
        <title>Genomic Encyclopedia of Type Strains, Phase IV (KMG-IV): sequencing the most valuable type-strain genomes for metagenomic binning, comparative biology and taxonomic classification.</title>
        <authorList>
            <person name="Goeker M."/>
        </authorList>
    </citation>
    <scope>NUCLEOTIDE SEQUENCE [LARGE SCALE GENOMIC DNA]</scope>
    <source>
        <strain evidence="2 3">DSM 25281</strain>
    </source>
</reference>
<sequence length="442" mass="50127">MKTNSFWTSFKKNFWFKPTVYTLVAVILAYGTYLIDALYANGKSKVIPSIFLTDFDLASTIISTISSSILTMTTITFSSILVVLTTFLSQYTPRSVQNLINDTPTQRVLAAFASSYVYTLILLLLLKGGKKQEFYLSPSFAVIAAIICVFVFVYFVHHVANWVKVSNLIHQITQKTSERIRTSLPIKENQKGSDDHSDRMDRFTYILHSLKGGFIQRIDRDAIINQADNDQASVKILYTTGQYVLKGTPIIAANSEINKEKYLGFIKLGPDKEPIEDIDLGIRKLAEIAMRAISPAINDPNTAIDCIEQMGLILSKLSNHSLPGDYFYKNGQLRLILKQPDFNEYLYKSFYQIRHYGKNDISVITEIIKALHKIVLNGSPSIKETIWEFKDYILNGVNYEALLPLDIDYLLEHVNRLAEECSKPKLALDGFSKKYIKNGQPH</sequence>
<dbReference type="Pfam" id="PF10011">
    <property type="entry name" value="DUF2254"/>
    <property type="match status" value="1"/>
</dbReference>
<dbReference type="Proteomes" id="UP000255326">
    <property type="component" value="Unassembled WGS sequence"/>
</dbReference>
<evidence type="ECO:0000313" key="2">
    <source>
        <dbReference type="EMBL" id="RDI47667.1"/>
    </source>
</evidence>
<evidence type="ECO:0000313" key="3">
    <source>
        <dbReference type="Proteomes" id="UP000255326"/>
    </source>
</evidence>
<gene>
    <name evidence="2" type="ORF">DFR59_101326</name>
</gene>
<keyword evidence="1" id="KW-0472">Membrane</keyword>
<proteinExistence type="predicted"/>